<dbReference type="Proteomes" id="UP000004705">
    <property type="component" value="Chromosome"/>
</dbReference>
<dbReference type="PANTHER" id="PTHR43194:SF5">
    <property type="entry name" value="PIMELOYL-[ACYL-CARRIER PROTEIN] METHYL ESTER ESTERASE"/>
    <property type="match status" value="1"/>
</dbReference>
<evidence type="ECO:0000259" key="1">
    <source>
        <dbReference type="Pfam" id="PF12697"/>
    </source>
</evidence>
<feature type="domain" description="AB hydrolase-1" evidence="1">
    <location>
        <begin position="46"/>
        <end position="268"/>
    </location>
</feature>
<protein>
    <submittedName>
        <fullName evidence="2">Hydrolase or acyltransferase of alpha/beta superfamily</fullName>
    </submittedName>
</protein>
<dbReference type="InterPro" id="IPR000073">
    <property type="entry name" value="AB_hydrolase_1"/>
</dbReference>
<dbReference type="PANTHER" id="PTHR43194">
    <property type="entry name" value="HYDROLASE ALPHA/BETA FOLD FAMILY"/>
    <property type="match status" value="1"/>
</dbReference>
<dbReference type="EMBL" id="CM001466">
    <property type="protein sequence ID" value="EHY87585.1"/>
    <property type="molecule type" value="Genomic_DNA"/>
</dbReference>
<dbReference type="InterPro" id="IPR050228">
    <property type="entry name" value="Carboxylesterase_BioH"/>
</dbReference>
<dbReference type="GO" id="GO:0016787">
    <property type="term" value="F:hydrolase activity"/>
    <property type="evidence" value="ECO:0007669"/>
    <property type="project" value="UniProtKB-KW"/>
</dbReference>
<dbReference type="SUPFAM" id="SSF53474">
    <property type="entry name" value="alpha/beta-Hydrolases"/>
    <property type="match status" value="1"/>
</dbReference>
<dbReference type="RefSeq" id="WP_005438559.1">
    <property type="nucleotide sequence ID" value="NZ_CM001466.1"/>
</dbReference>
<sequence>MRSTSTQPVPGTVVSRDGTPIAFETTGEGPAVVLVASALADRRDTRRLAALLARHHTVVNYDRRGRGGSGDHHDYTVRREIDDIAALVDHVGGTAALFGSSSGAVLALRAAAADIGVTKLALYEPPFVVRRDTGFGPPDDFTDRITGLLATGDRAGAVRAFMTDAQGMPSPLVGLMRLIPGVWSTLTGLAHTLPYDLAVLGDTQHGAPLRADEWAGARCPTLVLTGGRSPAGFHDAARALAGLLPRARHHTLPGLGHGAVMQAPRKLAPTLTEFLR</sequence>
<accession>H8GAL9</accession>
<dbReference type="InterPro" id="IPR029058">
    <property type="entry name" value="AB_hydrolase_fold"/>
</dbReference>
<dbReference type="Gene3D" id="3.40.50.1820">
    <property type="entry name" value="alpha/beta hydrolase"/>
    <property type="match status" value="1"/>
</dbReference>
<keyword evidence="3" id="KW-1185">Reference proteome</keyword>
<dbReference type="HOGENOM" id="CLU_020336_43_3_11"/>
<evidence type="ECO:0000313" key="3">
    <source>
        <dbReference type="Proteomes" id="UP000004705"/>
    </source>
</evidence>
<keyword evidence="2" id="KW-0012">Acyltransferase</keyword>
<keyword evidence="2" id="KW-0808">Transferase</keyword>
<dbReference type="GO" id="GO:0016746">
    <property type="term" value="F:acyltransferase activity"/>
    <property type="evidence" value="ECO:0007669"/>
    <property type="project" value="UniProtKB-KW"/>
</dbReference>
<proteinExistence type="predicted"/>
<dbReference type="Pfam" id="PF12697">
    <property type="entry name" value="Abhydrolase_6"/>
    <property type="match status" value="1"/>
</dbReference>
<reference evidence="2 3" key="1">
    <citation type="journal article" date="2012" name="Stand. Genomic Sci.">
        <title>Genome sequence of the soil bacterium Saccharomonospora azurea type strain (NA-128(T)).</title>
        <authorList>
            <person name="Klenk H.P."/>
            <person name="Held B."/>
            <person name="Lucas S."/>
            <person name="Lapidus A."/>
            <person name="Copeland A."/>
            <person name="Hammon N."/>
            <person name="Pitluck S."/>
            <person name="Goodwin L.A."/>
            <person name="Han C."/>
            <person name="Tapia R."/>
            <person name="Brambilla E.M."/>
            <person name="Potter G."/>
            <person name="Land M."/>
            <person name="Ivanova N."/>
            <person name="Rohde M."/>
            <person name="Goker M."/>
            <person name="Detter J.C."/>
            <person name="Kyrpides N.C."/>
            <person name="Woyke T."/>
        </authorList>
    </citation>
    <scope>NUCLEOTIDE SEQUENCE [LARGE SCALE GENOMIC DNA]</scope>
    <source>
        <strain evidence="2 3">NA-128</strain>
    </source>
</reference>
<dbReference type="AlphaFoldDB" id="H8GAL9"/>
<gene>
    <name evidence="2" type="ORF">SacazDRAFT_00635</name>
</gene>
<evidence type="ECO:0000313" key="2">
    <source>
        <dbReference type="EMBL" id="EHY87585.1"/>
    </source>
</evidence>
<organism evidence="2 3">
    <name type="scientific">Saccharomonospora azurea NA-128</name>
    <dbReference type="NCBI Taxonomy" id="882081"/>
    <lineage>
        <taxon>Bacteria</taxon>
        <taxon>Bacillati</taxon>
        <taxon>Actinomycetota</taxon>
        <taxon>Actinomycetes</taxon>
        <taxon>Pseudonocardiales</taxon>
        <taxon>Pseudonocardiaceae</taxon>
        <taxon>Saccharomonospora</taxon>
    </lineage>
</organism>
<name>H8GAL9_9PSEU</name>
<dbReference type="OrthoDB" id="63519at2"/>
<keyword evidence="2" id="KW-0378">Hydrolase</keyword>